<sequence>MADGVQTRLQKDVATLQKEVQRIDLSIEQSSKHLSIEFKTSLETTTAEMRQLTLQLTPLQRHKRFMRDKHDLQEQTNTVDEYFEEFEALLSLNDISDEQAHTIFLSNLKDEIEQRARLFFPKTIEHA</sequence>
<protein>
    <recommendedName>
        <fullName evidence="3">Retrotransposon gag protein</fullName>
    </recommendedName>
</protein>
<evidence type="ECO:0000313" key="1">
    <source>
        <dbReference type="EMBL" id="OMP06168.1"/>
    </source>
</evidence>
<evidence type="ECO:0008006" key="3">
    <source>
        <dbReference type="Google" id="ProtNLM"/>
    </source>
</evidence>
<evidence type="ECO:0000313" key="2">
    <source>
        <dbReference type="Proteomes" id="UP000187203"/>
    </source>
</evidence>
<comment type="caution">
    <text evidence="1">The sequence shown here is derived from an EMBL/GenBank/DDBJ whole genome shotgun (WGS) entry which is preliminary data.</text>
</comment>
<gene>
    <name evidence="1" type="ORF">COLO4_08298</name>
</gene>
<organism evidence="1 2">
    <name type="scientific">Corchorus olitorius</name>
    <dbReference type="NCBI Taxonomy" id="93759"/>
    <lineage>
        <taxon>Eukaryota</taxon>
        <taxon>Viridiplantae</taxon>
        <taxon>Streptophyta</taxon>
        <taxon>Embryophyta</taxon>
        <taxon>Tracheophyta</taxon>
        <taxon>Spermatophyta</taxon>
        <taxon>Magnoliopsida</taxon>
        <taxon>eudicotyledons</taxon>
        <taxon>Gunneridae</taxon>
        <taxon>Pentapetalae</taxon>
        <taxon>rosids</taxon>
        <taxon>malvids</taxon>
        <taxon>Malvales</taxon>
        <taxon>Malvaceae</taxon>
        <taxon>Grewioideae</taxon>
        <taxon>Apeibeae</taxon>
        <taxon>Corchorus</taxon>
    </lineage>
</organism>
<dbReference type="Proteomes" id="UP000187203">
    <property type="component" value="Unassembled WGS sequence"/>
</dbReference>
<dbReference type="EMBL" id="AWUE01013703">
    <property type="protein sequence ID" value="OMP06168.1"/>
    <property type="molecule type" value="Genomic_DNA"/>
</dbReference>
<dbReference type="AlphaFoldDB" id="A0A1R3KGM5"/>
<accession>A0A1R3KGM5</accession>
<name>A0A1R3KGM5_9ROSI</name>
<keyword evidence="2" id="KW-1185">Reference proteome</keyword>
<proteinExistence type="predicted"/>
<reference evidence="2" key="1">
    <citation type="submission" date="2013-09" db="EMBL/GenBank/DDBJ databases">
        <title>Corchorus olitorius genome sequencing.</title>
        <authorList>
            <person name="Alam M."/>
            <person name="Haque M.S."/>
            <person name="Islam M.S."/>
            <person name="Emdad E.M."/>
            <person name="Islam M.M."/>
            <person name="Ahmed B."/>
            <person name="Halim A."/>
            <person name="Hossen Q.M.M."/>
            <person name="Hossain M.Z."/>
            <person name="Ahmed R."/>
            <person name="Khan M.M."/>
            <person name="Islam R."/>
            <person name="Rashid M.M."/>
            <person name="Khan S.A."/>
            <person name="Rahman M.S."/>
            <person name="Alam M."/>
            <person name="Yahiya A.S."/>
            <person name="Khan M.S."/>
            <person name="Azam M.S."/>
            <person name="Haque T."/>
            <person name="Lashkar M.Z.H."/>
            <person name="Akhand A.I."/>
            <person name="Morshed G."/>
            <person name="Roy S."/>
            <person name="Uddin K.S."/>
            <person name="Rabeya T."/>
            <person name="Hossain A.S."/>
            <person name="Chowdhury A."/>
            <person name="Snigdha A.R."/>
            <person name="Mortoza M.S."/>
            <person name="Matin S.A."/>
            <person name="Hoque S.M.E."/>
            <person name="Islam M.K."/>
            <person name="Roy D.K."/>
            <person name="Haider R."/>
            <person name="Moosa M.M."/>
            <person name="Elias S.M."/>
            <person name="Hasan A.M."/>
            <person name="Jahan S."/>
            <person name="Shafiuddin M."/>
            <person name="Mahmood N."/>
            <person name="Shommy N.S."/>
        </authorList>
    </citation>
    <scope>NUCLEOTIDE SEQUENCE [LARGE SCALE GENOMIC DNA]</scope>
    <source>
        <strain evidence="2">cv. O-4</strain>
    </source>
</reference>